<dbReference type="InterPro" id="IPR025403">
    <property type="entry name" value="TgpA-like_C"/>
</dbReference>
<keyword evidence="1" id="KW-0812">Transmembrane</keyword>
<name>A0A4R5YA52_9MICC</name>
<dbReference type="EMBL" id="SMZQ01000001">
    <property type="protein sequence ID" value="TDL41553.1"/>
    <property type="molecule type" value="Genomic_DNA"/>
</dbReference>
<feature type="domain" description="Protein-glutamine gamma-glutamyltransferase-like C-terminal" evidence="2">
    <location>
        <begin position="125"/>
        <end position="191"/>
    </location>
</feature>
<organism evidence="3 4">
    <name type="scientific">Arthrobacter nitrophenolicus</name>
    <dbReference type="NCBI Taxonomy" id="683150"/>
    <lineage>
        <taxon>Bacteria</taxon>
        <taxon>Bacillati</taxon>
        <taxon>Actinomycetota</taxon>
        <taxon>Actinomycetes</taxon>
        <taxon>Micrococcales</taxon>
        <taxon>Micrococcaceae</taxon>
        <taxon>Arthrobacter</taxon>
    </lineage>
</organism>
<dbReference type="RefSeq" id="WP_133346117.1">
    <property type="nucleotide sequence ID" value="NZ_SMZQ01000001.1"/>
</dbReference>
<sequence>MATEPPVLPGAGEARRWAEEELAKAEYREAAPSWIETVWENFLDWFSSLDGSTQSAGPLPGPVIGIVIALVIAAAVILARPRLNAAPRRTRDVFEADSVLSAAEYRQRAEASAASGKWGDAVVERFRALVRAAEDRTILEPQPGRTADEVARELAVPFPWEAGRLERAAGVFDAVRYGNRPAGRGDYQELAGLDADLEATKPESALQPPAALR</sequence>
<keyword evidence="1" id="KW-1133">Transmembrane helix</keyword>
<dbReference type="OrthoDB" id="3389322at2"/>
<evidence type="ECO:0000313" key="4">
    <source>
        <dbReference type="Proteomes" id="UP000294621"/>
    </source>
</evidence>
<protein>
    <submittedName>
        <fullName evidence="3">DUF4129 domain-containing protein</fullName>
    </submittedName>
</protein>
<accession>A0A4R5YA52</accession>
<proteinExistence type="predicted"/>
<dbReference type="STRING" id="683150.G205_04451"/>
<feature type="transmembrane region" description="Helical" evidence="1">
    <location>
        <begin position="59"/>
        <end position="79"/>
    </location>
</feature>
<comment type="caution">
    <text evidence="3">The sequence shown here is derived from an EMBL/GenBank/DDBJ whole genome shotgun (WGS) entry which is preliminary data.</text>
</comment>
<reference evidence="3 4" key="1">
    <citation type="submission" date="2019-03" db="EMBL/GenBank/DDBJ databases">
        <title>Genome Sequencing and Assembly of Various Microbes Isolated from Partially Reclaimed Soil and Acid Mine Drainage (AMD) Site.</title>
        <authorList>
            <person name="Steinbock B."/>
            <person name="Bechtold R."/>
            <person name="Sevigny J.L."/>
            <person name="Thomas D."/>
            <person name="Cuthill L.R."/>
            <person name="Aveiro Johannsen E.J."/>
            <person name="Thomas K."/>
            <person name="Ghosh A."/>
        </authorList>
    </citation>
    <scope>NUCLEOTIDE SEQUENCE [LARGE SCALE GENOMIC DNA]</scope>
    <source>
        <strain evidence="3 4">S-A1</strain>
    </source>
</reference>
<gene>
    <name evidence="3" type="ORF">E2R57_02530</name>
</gene>
<evidence type="ECO:0000256" key="1">
    <source>
        <dbReference type="SAM" id="Phobius"/>
    </source>
</evidence>
<evidence type="ECO:0000259" key="2">
    <source>
        <dbReference type="Pfam" id="PF13559"/>
    </source>
</evidence>
<evidence type="ECO:0000313" key="3">
    <source>
        <dbReference type="EMBL" id="TDL41553.1"/>
    </source>
</evidence>
<dbReference type="Pfam" id="PF13559">
    <property type="entry name" value="DUF4129"/>
    <property type="match status" value="1"/>
</dbReference>
<keyword evidence="1" id="KW-0472">Membrane</keyword>
<dbReference type="AlphaFoldDB" id="A0A4R5YA52"/>
<dbReference type="Proteomes" id="UP000294621">
    <property type="component" value="Unassembled WGS sequence"/>
</dbReference>